<evidence type="ECO:0008006" key="5">
    <source>
        <dbReference type="Google" id="ProtNLM"/>
    </source>
</evidence>
<feature type="chain" id="PRO_5001979235" description="Extracellular membrane protein CFEM domain-containing protein" evidence="2">
    <location>
        <begin position="18"/>
        <end position="221"/>
    </location>
</feature>
<keyword evidence="2" id="KW-0732">Signal</keyword>
<keyword evidence="4" id="KW-1185">Reference proteome</keyword>
<evidence type="ECO:0000256" key="1">
    <source>
        <dbReference type="SAM" id="MobiDB-lite"/>
    </source>
</evidence>
<evidence type="ECO:0000313" key="3">
    <source>
        <dbReference type="EMBL" id="CEJ92679.1"/>
    </source>
</evidence>
<feature type="region of interest" description="Disordered" evidence="1">
    <location>
        <begin position="145"/>
        <end position="199"/>
    </location>
</feature>
<dbReference type="OrthoDB" id="5234364at2759"/>
<evidence type="ECO:0000256" key="2">
    <source>
        <dbReference type="SAM" id="SignalP"/>
    </source>
</evidence>
<dbReference type="HOGENOM" id="CLU_1251453_0_0_1"/>
<feature type="signal peptide" evidence="2">
    <location>
        <begin position="1"/>
        <end position="17"/>
    </location>
</feature>
<evidence type="ECO:0000313" key="4">
    <source>
        <dbReference type="Proteomes" id="UP000039046"/>
    </source>
</evidence>
<sequence>MKFAIAALLFGTSAVVAEHSYYVNGHYDQEAQHRDADCEFNCFLPFFRNKCNSDNPACECTLHDMRDSYFCCVAQSCKDYVAYDLVERASRNCVAWKLPFPEFDFQAKCNIKISKETTSLPAPSKSSVAAAANSGTASAAASASATSAGGDKPASQTSAAAAAQASGSDASKTAATSGSDKPSASSSGSPAATTSAKGAGSRVGAGAGALVGLGAVVALAL</sequence>
<proteinExistence type="predicted"/>
<reference evidence="3 4" key="1">
    <citation type="journal article" date="2015" name="Genome Announc.">
        <title>Draft Genome Sequence and Gene Annotation of the Entomopathogenic Fungus Verticillium hemipterigenum.</title>
        <authorList>
            <person name="Horn F."/>
            <person name="Habel A."/>
            <person name="Scharf D.H."/>
            <person name="Dworschak J."/>
            <person name="Brakhage A.A."/>
            <person name="Guthke R."/>
            <person name="Hertweck C."/>
            <person name="Linde J."/>
        </authorList>
    </citation>
    <scope>NUCLEOTIDE SEQUENCE [LARGE SCALE GENOMIC DNA]</scope>
</reference>
<dbReference type="Proteomes" id="UP000039046">
    <property type="component" value="Unassembled WGS sequence"/>
</dbReference>
<gene>
    <name evidence="3" type="ORF">VHEMI08313</name>
</gene>
<dbReference type="EMBL" id="CDHN01000005">
    <property type="protein sequence ID" value="CEJ92679.1"/>
    <property type="molecule type" value="Genomic_DNA"/>
</dbReference>
<organism evidence="3 4">
    <name type="scientific">[Torrubiella] hemipterigena</name>
    <dbReference type="NCBI Taxonomy" id="1531966"/>
    <lineage>
        <taxon>Eukaryota</taxon>
        <taxon>Fungi</taxon>
        <taxon>Dikarya</taxon>
        <taxon>Ascomycota</taxon>
        <taxon>Pezizomycotina</taxon>
        <taxon>Sordariomycetes</taxon>
        <taxon>Hypocreomycetidae</taxon>
        <taxon>Hypocreales</taxon>
        <taxon>Clavicipitaceae</taxon>
        <taxon>Clavicipitaceae incertae sedis</taxon>
        <taxon>'Torrubiella' clade</taxon>
    </lineage>
</organism>
<name>A0A0A1TD58_9HYPO</name>
<accession>A0A0A1TD58</accession>
<dbReference type="AlphaFoldDB" id="A0A0A1TD58"/>
<protein>
    <recommendedName>
        <fullName evidence="5">Extracellular membrane protein CFEM domain-containing protein</fullName>
    </recommendedName>
</protein>